<evidence type="ECO:0000313" key="2">
    <source>
        <dbReference type="Proteomes" id="UP000436088"/>
    </source>
</evidence>
<gene>
    <name evidence="1" type="ORF">F3Y22_tig00112507pilonHSYRG00071</name>
</gene>
<comment type="caution">
    <text evidence="1">The sequence shown here is derived from an EMBL/GenBank/DDBJ whole genome shotgun (WGS) entry which is preliminary data.</text>
</comment>
<dbReference type="GO" id="GO:0035514">
    <property type="term" value="F:DNA demethylase activity"/>
    <property type="evidence" value="ECO:0007669"/>
    <property type="project" value="InterPro"/>
</dbReference>
<reference evidence="1" key="1">
    <citation type="submission" date="2019-09" db="EMBL/GenBank/DDBJ databases">
        <title>Draft genome information of white flower Hibiscus syriacus.</title>
        <authorList>
            <person name="Kim Y.-M."/>
        </authorList>
    </citation>
    <scope>NUCLEOTIDE SEQUENCE [LARGE SCALE GENOMIC DNA]</scope>
    <source>
        <strain evidence="1">YM2019G1</strain>
    </source>
</reference>
<dbReference type="PANTHER" id="PTHR46213:SF13">
    <property type="entry name" value="DEMETER-LIKE PROTEIN 2-RELATED"/>
    <property type="match status" value="1"/>
</dbReference>
<keyword evidence="2" id="KW-1185">Reference proteome</keyword>
<dbReference type="GO" id="GO:0019104">
    <property type="term" value="F:DNA N-glycosylase activity"/>
    <property type="evidence" value="ECO:0007669"/>
    <property type="project" value="InterPro"/>
</dbReference>
<evidence type="ECO:0000313" key="1">
    <source>
        <dbReference type="EMBL" id="KAE8666145.1"/>
    </source>
</evidence>
<dbReference type="PANTHER" id="PTHR46213">
    <property type="entry name" value="TRANSCRIPTIONAL ACTIVATOR DEMETER"/>
    <property type="match status" value="1"/>
</dbReference>
<dbReference type="AlphaFoldDB" id="A0A6A2XG66"/>
<dbReference type="Proteomes" id="UP000436088">
    <property type="component" value="Unassembled WGS sequence"/>
</dbReference>
<accession>A0A6A2XG66</accession>
<dbReference type="EMBL" id="VEPZ02001600">
    <property type="protein sequence ID" value="KAE8666145.1"/>
    <property type="molecule type" value="Genomic_DNA"/>
</dbReference>
<name>A0A6A2XG66_HIBSY</name>
<organism evidence="1 2">
    <name type="scientific">Hibiscus syriacus</name>
    <name type="common">Rose of Sharon</name>
    <dbReference type="NCBI Taxonomy" id="106335"/>
    <lineage>
        <taxon>Eukaryota</taxon>
        <taxon>Viridiplantae</taxon>
        <taxon>Streptophyta</taxon>
        <taxon>Embryophyta</taxon>
        <taxon>Tracheophyta</taxon>
        <taxon>Spermatophyta</taxon>
        <taxon>Magnoliopsida</taxon>
        <taxon>eudicotyledons</taxon>
        <taxon>Gunneridae</taxon>
        <taxon>Pentapetalae</taxon>
        <taxon>rosids</taxon>
        <taxon>malvids</taxon>
        <taxon>Malvales</taxon>
        <taxon>Malvaceae</taxon>
        <taxon>Malvoideae</taxon>
        <taxon>Hibiscus</taxon>
    </lineage>
</organism>
<sequence>MTMEPAKENGLSGTSIPSIFKGYKFLTSVTDNRARSNTELFDLLGLTTVEIQHCFWRGMAHKYTGKEDRRWSGVSEANIYCPYKESLVEGVTIMWVGGAGLCPAVRICLRGFDQKSRALRPLMARLHFPASKLSRGKGKGAAEDE</sequence>
<dbReference type="GO" id="GO:0141166">
    <property type="term" value="P:chromosomal 5-methylcytosine DNA demethylation pathway"/>
    <property type="evidence" value="ECO:0007669"/>
    <property type="project" value="InterPro"/>
</dbReference>
<proteinExistence type="predicted"/>
<protein>
    <submittedName>
        <fullName evidence="1">Uncharacterized protein</fullName>
    </submittedName>
</protein>
<dbReference type="InterPro" id="IPR044811">
    <property type="entry name" value="DME/ROS1"/>
</dbReference>